<dbReference type="AlphaFoldDB" id="A0AAW5AZY6"/>
<dbReference type="EMBL" id="JAIFZM010000001">
    <property type="protein sequence ID" value="MCG3417538.1"/>
    <property type="molecule type" value="Genomic_DNA"/>
</dbReference>
<keyword evidence="2" id="KW-1185">Reference proteome</keyword>
<accession>A0AAW5AZY6</accession>
<reference evidence="1 2" key="1">
    <citation type="journal article" date="2022" name="Evol. Bioinform. Online">
        <title>Draft Genome Sequence of Oceanobacillus jordanicus Strain GSFE11, a Halotolerant Plant Growth-Promoting Bacterial Endophyte Isolated From the Jordan Valley.</title>
        <authorList>
            <person name="Alhindi T."/>
            <person name="Albdaiwi R."/>
        </authorList>
    </citation>
    <scope>NUCLEOTIDE SEQUENCE [LARGE SCALE GENOMIC DNA]</scope>
    <source>
        <strain evidence="1 2">GSFE11</strain>
    </source>
</reference>
<evidence type="ECO:0000313" key="1">
    <source>
        <dbReference type="EMBL" id="MCG3417538.1"/>
    </source>
</evidence>
<dbReference type="Pfam" id="PF04229">
    <property type="entry name" value="GrpB"/>
    <property type="match status" value="1"/>
</dbReference>
<dbReference type="Gene3D" id="3.30.460.10">
    <property type="entry name" value="Beta Polymerase, domain 2"/>
    <property type="match status" value="1"/>
</dbReference>
<protein>
    <submittedName>
        <fullName evidence="1">GrpB family protein</fullName>
    </submittedName>
</protein>
<dbReference type="SUPFAM" id="SSF81301">
    <property type="entry name" value="Nucleotidyltransferase"/>
    <property type="match status" value="1"/>
</dbReference>
<dbReference type="PANTHER" id="PTHR34822:SF1">
    <property type="entry name" value="GRPB FAMILY PROTEIN"/>
    <property type="match status" value="1"/>
</dbReference>
<gene>
    <name evidence="1" type="ORF">K3T81_00120</name>
</gene>
<sequence length="181" mass="21460">MSNIHDESTWPIWATEEVEIEEPNQAWLEKGEREKQLLLDLLDPIGIQEIEHYGSTSIPNLPSKPIIDLMAKVDSFKSLEDKALSILSNHNWHYVHPDLDQRPWQRFFVKVSNNKREAHLHLLLKGDDRWDKQLLFRDRLRSNQDLVNEYAKLKRNSAVKFKNDREQYTKSKTEFINSIIN</sequence>
<name>A0AAW5AZY6_9BACI</name>
<organism evidence="1 2">
    <name type="scientific">Oceanobacillus jordanicus</name>
    <dbReference type="NCBI Taxonomy" id="2867266"/>
    <lineage>
        <taxon>Bacteria</taxon>
        <taxon>Bacillati</taxon>
        <taxon>Bacillota</taxon>
        <taxon>Bacilli</taxon>
        <taxon>Bacillales</taxon>
        <taxon>Bacillaceae</taxon>
        <taxon>Oceanobacillus</taxon>
    </lineage>
</organism>
<dbReference type="InterPro" id="IPR043519">
    <property type="entry name" value="NT_sf"/>
</dbReference>
<proteinExistence type="predicted"/>
<dbReference type="InterPro" id="IPR007344">
    <property type="entry name" value="GrpB/CoaE"/>
</dbReference>
<evidence type="ECO:0000313" key="2">
    <source>
        <dbReference type="Proteomes" id="UP001199631"/>
    </source>
</evidence>
<comment type="caution">
    <text evidence="1">The sequence shown here is derived from an EMBL/GenBank/DDBJ whole genome shotgun (WGS) entry which is preliminary data.</text>
</comment>
<dbReference type="PANTHER" id="PTHR34822">
    <property type="entry name" value="GRPB DOMAIN PROTEIN (AFU_ORTHOLOGUE AFUA_1G01530)"/>
    <property type="match status" value="1"/>
</dbReference>
<dbReference type="Proteomes" id="UP001199631">
    <property type="component" value="Unassembled WGS sequence"/>
</dbReference>
<dbReference type="RefSeq" id="WP_238017247.1">
    <property type="nucleotide sequence ID" value="NZ_JAIFZM010000001.1"/>
</dbReference>